<protein>
    <submittedName>
        <fullName evidence="4">Ankyrin repeat-containing domain protein</fullName>
    </submittedName>
</protein>
<keyword evidence="1" id="KW-0677">Repeat</keyword>
<reference evidence="4" key="1">
    <citation type="journal article" date="2023" name="Mol. Phylogenet. Evol.">
        <title>Genome-scale phylogeny and comparative genomics of the fungal order Sordariales.</title>
        <authorList>
            <person name="Hensen N."/>
            <person name="Bonometti L."/>
            <person name="Westerberg I."/>
            <person name="Brannstrom I.O."/>
            <person name="Guillou S."/>
            <person name="Cros-Aarteil S."/>
            <person name="Calhoun S."/>
            <person name="Haridas S."/>
            <person name="Kuo A."/>
            <person name="Mondo S."/>
            <person name="Pangilinan J."/>
            <person name="Riley R."/>
            <person name="LaButti K."/>
            <person name="Andreopoulos B."/>
            <person name="Lipzen A."/>
            <person name="Chen C."/>
            <person name="Yan M."/>
            <person name="Daum C."/>
            <person name="Ng V."/>
            <person name="Clum A."/>
            <person name="Steindorff A."/>
            <person name="Ohm R.A."/>
            <person name="Martin F."/>
            <person name="Silar P."/>
            <person name="Natvig D.O."/>
            <person name="Lalanne C."/>
            <person name="Gautier V."/>
            <person name="Ament-Velasquez S.L."/>
            <person name="Kruys A."/>
            <person name="Hutchinson M.I."/>
            <person name="Powell A.J."/>
            <person name="Barry K."/>
            <person name="Miller A.N."/>
            <person name="Grigoriev I.V."/>
            <person name="Debuchy R."/>
            <person name="Gladieux P."/>
            <person name="Hiltunen Thoren M."/>
            <person name="Johannesson H."/>
        </authorList>
    </citation>
    <scope>NUCLEOTIDE SEQUENCE</scope>
    <source>
        <strain evidence="4">SMH4131-1</strain>
    </source>
</reference>
<dbReference type="SMART" id="SM00248">
    <property type="entry name" value="ANK"/>
    <property type="match status" value="2"/>
</dbReference>
<name>A0AAE0IDW3_9PEZI</name>
<feature type="repeat" description="ANK" evidence="3">
    <location>
        <begin position="437"/>
        <end position="469"/>
    </location>
</feature>
<dbReference type="Pfam" id="PF12796">
    <property type="entry name" value="Ank_2"/>
    <property type="match status" value="1"/>
</dbReference>
<comment type="caution">
    <text evidence="4">The sequence shown here is derived from an EMBL/GenBank/DDBJ whole genome shotgun (WGS) entry which is preliminary data.</text>
</comment>
<keyword evidence="2 3" id="KW-0040">ANK repeat</keyword>
<dbReference type="Gene3D" id="1.25.40.20">
    <property type="entry name" value="Ankyrin repeat-containing domain"/>
    <property type="match status" value="1"/>
</dbReference>
<dbReference type="SUPFAM" id="SSF48403">
    <property type="entry name" value="Ankyrin repeat"/>
    <property type="match status" value="1"/>
</dbReference>
<sequence>MDPLSVTAGVIALCSALKVLSRGIKNLIDLGKAPREIYELHNELATITGYLDLVASTLTSMNTSSTGQSPSGLDHLGTIVTRVTSDVQELQEIATKVQAGFSDSARLRRQKARLGWKLFETSNITTYRNKIRRERDHMADAFRIMQQSYSEMQLTLIQDLHNMLESRLDQATDALNAIRVSTHQIDSHGQHTNTEADNQVMHPQTPVRRKCAADCRCQCHKRSDISSPQTLTGFLGWLCMRYGGFPSMSKLPCNSRQCLNNGNSPLHLGYVFPSWLARRAFSLTTYWDSMPGLSTQIKFPRIIPTNHQVWFDIERNDVGALQRLISNKEICLTDIDKDGYSFLLAIVEFLLTHGSNVDCTHQNKRSPLVEAQRLYLLEGPKPGTSAERELLKKVISRSELDYSYPTLAHEVIVGGKQMPLLEALRIEPWALNVQNLTGFTPLHWAVMKGNIDHLQRLIDQGADVEALDFAGRTPLHWAVQDGNTECAGVLLRAGYNINASSVQEPRTPLFLAIQSERYNMVHFLLEP</sequence>
<evidence type="ECO:0000256" key="1">
    <source>
        <dbReference type="ARBA" id="ARBA00022737"/>
    </source>
</evidence>
<feature type="repeat" description="ANK" evidence="3">
    <location>
        <begin position="470"/>
        <end position="502"/>
    </location>
</feature>
<dbReference type="PANTHER" id="PTHR24134:SF9">
    <property type="entry name" value="ANKYRIN REPEAT AND SOCS BOX PROTEIN 8"/>
    <property type="match status" value="1"/>
</dbReference>
<dbReference type="PROSITE" id="PS50297">
    <property type="entry name" value="ANK_REP_REGION"/>
    <property type="match status" value="2"/>
</dbReference>
<dbReference type="PANTHER" id="PTHR24134">
    <property type="entry name" value="ANKYRIN REPEAT-CONTAINING PROTEIN DDB_G0279043"/>
    <property type="match status" value="1"/>
</dbReference>
<keyword evidence="5" id="KW-1185">Reference proteome</keyword>
<dbReference type="Proteomes" id="UP001286456">
    <property type="component" value="Unassembled WGS sequence"/>
</dbReference>
<accession>A0AAE0IDW3</accession>
<evidence type="ECO:0000256" key="3">
    <source>
        <dbReference type="PROSITE-ProRule" id="PRU00023"/>
    </source>
</evidence>
<organism evidence="4 5">
    <name type="scientific">Cercophora scortea</name>
    <dbReference type="NCBI Taxonomy" id="314031"/>
    <lineage>
        <taxon>Eukaryota</taxon>
        <taxon>Fungi</taxon>
        <taxon>Dikarya</taxon>
        <taxon>Ascomycota</taxon>
        <taxon>Pezizomycotina</taxon>
        <taxon>Sordariomycetes</taxon>
        <taxon>Sordariomycetidae</taxon>
        <taxon>Sordariales</taxon>
        <taxon>Lasiosphaeriaceae</taxon>
        <taxon>Cercophora</taxon>
    </lineage>
</organism>
<dbReference type="InterPro" id="IPR036770">
    <property type="entry name" value="Ankyrin_rpt-contain_sf"/>
</dbReference>
<dbReference type="EMBL" id="JAUEPO010000004">
    <property type="protein sequence ID" value="KAK3323204.1"/>
    <property type="molecule type" value="Genomic_DNA"/>
</dbReference>
<dbReference type="AlphaFoldDB" id="A0AAE0IDW3"/>
<evidence type="ECO:0000313" key="4">
    <source>
        <dbReference type="EMBL" id="KAK3323204.1"/>
    </source>
</evidence>
<gene>
    <name evidence="4" type="ORF">B0T19DRAFT_462604</name>
</gene>
<proteinExistence type="predicted"/>
<evidence type="ECO:0000313" key="5">
    <source>
        <dbReference type="Proteomes" id="UP001286456"/>
    </source>
</evidence>
<evidence type="ECO:0000256" key="2">
    <source>
        <dbReference type="ARBA" id="ARBA00023043"/>
    </source>
</evidence>
<dbReference type="InterPro" id="IPR002110">
    <property type="entry name" value="Ankyrin_rpt"/>
</dbReference>
<dbReference type="PROSITE" id="PS50088">
    <property type="entry name" value="ANK_REPEAT"/>
    <property type="match status" value="2"/>
</dbReference>
<reference evidence="4" key="2">
    <citation type="submission" date="2023-06" db="EMBL/GenBank/DDBJ databases">
        <authorList>
            <consortium name="Lawrence Berkeley National Laboratory"/>
            <person name="Haridas S."/>
            <person name="Hensen N."/>
            <person name="Bonometti L."/>
            <person name="Westerberg I."/>
            <person name="Brannstrom I.O."/>
            <person name="Guillou S."/>
            <person name="Cros-Aarteil S."/>
            <person name="Calhoun S."/>
            <person name="Kuo A."/>
            <person name="Mondo S."/>
            <person name="Pangilinan J."/>
            <person name="Riley R."/>
            <person name="Labutti K."/>
            <person name="Andreopoulos B."/>
            <person name="Lipzen A."/>
            <person name="Chen C."/>
            <person name="Yanf M."/>
            <person name="Daum C."/>
            <person name="Ng V."/>
            <person name="Clum A."/>
            <person name="Steindorff A."/>
            <person name="Ohm R."/>
            <person name="Martin F."/>
            <person name="Silar P."/>
            <person name="Natvig D."/>
            <person name="Lalanne C."/>
            <person name="Gautier V."/>
            <person name="Ament-Velasquez S.L."/>
            <person name="Kruys A."/>
            <person name="Hutchinson M.I."/>
            <person name="Powell A.J."/>
            <person name="Barry K."/>
            <person name="Miller A.N."/>
            <person name="Grigoriev I.V."/>
            <person name="Debuchy R."/>
            <person name="Gladieux P."/>
            <person name="Thoren M.H."/>
            <person name="Johannesson H."/>
        </authorList>
    </citation>
    <scope>NUCLEOTIDE SEQUENCE</scope>
    <source>
        <strain evidence="4">SMH4131-1</strain>
    </source>
</reference>